<feature type="domain" description="C2H2-type" evidence="2">
    <location>
        <begin position="5"/>
        <end position="26"/>
    </location>
</feature>
<evidence type="ECO:0000313" key="3">
    <source>
        <dbReference type="EMBL" id="KAL3880148.1"/>
    </source>
</evidence>
<dbReference type="AlphaFoldDB" id="A0ABD3X573"/>
<evidence type="ECO:0000259" key="2">
    <source>
        <dbReference type="PROSITE" id="PS00028"/>
    </source>
</evidence>
<keyword evidence="4" id="KW-1185">Reference proteome</keyword>
<protein>
    <recommendedName>
        <fullName evidence="2">C2H2-type domain-containing protein</fullName>
    </recommendedName>
</protein>
<reference evidence="3 4" key="1">
    <citation type="submission" date="2024-11" db="EMBL/GenBank/DDBJ databases">
        <title>Chromosome-level genome assembly of the freshwater bivalve Anodonta woodiana.</title>
        <authorList>
            <person name="Chen X."/>
        </authorList>
    </citation>
    <scope>NUCLEOTIDE SEQUENCE [LARGE SCALE GENOMIC DNA]</scope>
    <source>
        <strain evidence="3">MN2024</strain>
        <tissue evidence="3">Gills</tissue>
    </source>
</reference>
<dbReference type="PROSITE" id="PS00028">
    <property type="entry name" value="ZINC_FINGER_C2H2_1"/>
    <property type="match status" value="1"/>
</dbReference>
<comment type="caution">
    <text evidence="3">The sequence shown here is derived from an EMBL/GenBank/DDBJ whole genome shotgun (WGS) entry which is preliminary data.</text>
</comment>
<feature type="region of interest" description="Disordered" evidence="1">
    <location>
        <begin position="56"/>
        <end position="77"/>
    </location>
</feature>
<accession>A0ABD3X573</accession>
<feature type="region of interest" description="Disordered" evidence="1">
    <location>
        <begin position="163"/>
        <end position="215"/>
    </location>
</feature>
<feature type="compositionally biased region" description="Low complexity" evidence="1">
    <location>
        <begin position="176"/>
        <end position="187"/>
    </location>
</feature>
<sequence length="383" mass="43457">MAVKCAECGVSCDNCQLLLRHHIYHHGGKIRCEYCTYVVSRNVLYRMKDHYKRRHPGQEFQDVGQGKTSLSKSHSQKRNPFCGELKYGAEKLMEAIQLSRVRTPDTCYVASVANASLTHLRSPPMYAGDFQITPEMEEIVPPAMCTLFNSPVKTQPTGIVQPTPFTATSSGEGNALPKPSSLKSMSPATSASDPDKLHKLHQYNPTPMESPQQLSCPHRRVKLLRPVPTYLGKHINMEMSRQGILYEYKNSLPSMYYSYLSEAFVRDSSIYAQTPQAECLRRIRMKAKPFGQLLNSHHSYPAPKVRLKKAVIPGLSDNMLTSMWNPDPTVRKMESRWTMTEDERPLTRHMETQTEDFPLPIALPAKISDEKETQCSIFSFNLN</sequence>
<evidence type="ECO:0000313" key="4">
    <source>
        <dbReference type="Proteomes" id="UP001634394"/>
    </source>
</evidence>
<feature type="compositionally biased region" description="Polar residues" evidence="1">
    <location>
        <begin position="163"/>
        <end position="172"/>
    </location>
</feature>
<dbReference type="EMBL" id="JBJQND010000004">
    <property type="protein sequence ID" value="KAL3880148.1"/>
    <property type="molecule type" value="Genomic_DNA"/>
</dbReference>
<dbReference type="Proteomes" id="UP001634394">
    <property type="component" value="Unassembled WGS sequence"/>
</dbReference>
<gene>
    <name evidence="3" type="ORF">ACJMK2_032413</name>
</gene>
<feature type="compositionally biased region" description="Polar residues" evidence="1">
    <location>
        <begin position="203"/>
        <end position="215"/>
    </location>
</feature>
<name>A0ABD3X573_SINWO</name>
<dbReference type="InterPro" id="IPR013087">
    <property type="entry name" value="Znf_C2H2_type"/>
</dbReference>
<organism evidence="3 4">
    <name type="scientific">Sinanodonta woodiana</name>
    <name type="common">Chinese pond mussel</name>
    <name type="synonym">Anodonta woodiana</name>
    <dbReference type="NCBI Taxonomy" id="1069815"/>
    <lineage>
        <taxon>Eukaryota</taxon>
        <taxon>Metazoa</taxon>
        <taxon>Spiralia</taxon>
        <taxon>Lophotrochozoa</taxon>
        <taxon>Mollusca</taxon>
        <taxon>Bivalvia</taxon>
        <taxon>Autobranchia</taxon>
        <taxon>Heteroconchia</taxon>
        <taxon>Palaeoheterodonta</taxon>
        <taxon>Unionida</taxon>
        <taxon>Unionoidea</taxon>
        <taxon>Unionidae</taxon>
        <taxon>Unioninae</taxon>
        <taxon>Sinanodonta</taxon>
    </lineage>
</organism>
<proteinExistence type="predicted"/>
<evidence type="ECO:0000256" key="1">
    <source>
        <dbReference type="SAM" id="MobiDB-lite"/>
    </source>
</evidence>